<keyword evidence="9" id="KW-1185">Reference proteome</keyword>
<dbReference type="SUPFAM" id="SSF55920">
    <property type="entry name" value="Creatinase/aminopeptidase"/>
    <property type="match status" value="1"/>
</dbReference>
<dbReference type="EC" id="3.4.11.18" evidence="6"/>
<dbReference type="AlphaFoldDB" id="A0AA35S3R7"/>
<dbReference type="GO" id="GO:0004239">
    <property type="term" value="F:initiator methionyl aminopeptidase activity"/>
    <property type="evidence" value="ECO:0007669"/>
    <property type="project" value="UniProtKB-UniRule"/>
</dbReference>
<proteinExistence type="inferred from homology"/>
<dbReference type="Pfam" id="PF00557">
    <property type="entry name" value="Peptidase_M24"/>
    <property type="match status" value="1"/>
</dbReference>
<evidence type="ECO:0000256" key="5">
    <source>
        <dbReference type="HAMAP-Rule" id="MF_03174"/>
    </source>
</evidence>
<evidence type="ECO:0000256" key="3">
    <source>
        <dbReference type="ARBA" id="ARBA00022723"/>
    </source>
</evidence>
<comment type="catalytic activity">
    <reaction evidence="5 6">
        <text>Release of N-terminal amino acids, preferentially methionine, from peptides and arylamides.</text>
        <dbReference type="EC" id="3.4.11.18"/>
    </reaction>
</comment>
<keyword evidence="1 5" id="KW-0031">Aminopeptidase</keyword>
<dbReference type="GO" id="GO:0070006">
    <property type="term" value="F:metalloaminopeptidase activity"/>
    <property type="evidence" value="ECO:0007669"/>
    <property type="project" value="UniProtKB-UniRule"/>
</dbReference>
<comment type="similarity">
    <text evidence="5">Belongs to the peptidase M24A family. Methionine aminopeptidase type 1 subfamily.</text>
</comment>
<dbReference type="InterPro" id="IPR002467">
    <property type="entry name" value="Pept_M24A_MAP1"/>
</dbReference>
<dbReference type="Gene3D" id="3.90.230.10">
    <property type="entry name" value="Creatinase/methionine aminopeptidase superfamily"/>
    <property type="match status" value="1"/>
</dbReference>
<feature type="binding site" evidence="5">
    <location>
        <position position="52"/>
    </location>
    <ligand>
        <name>substrate</name>
    </ligand>
</feature>
<gene>
    <name evidence="8" type="ORF">GBAR_LOCUS13400</name>
</gene>
<feature type="binding site" evidence="5">
    <location>
        <position position="151"/>
    </location>
    <ligand>
        <name>substrate</name>
    </ligand>
</feature>
<evidence type="ECO:0000256" key="1">
    <source>
        <dbReference type="ARBA" id="ARBA00022438"/>
    </source>
</evidence>
<dbReference type="EMBL" id="CASHTH010001982">
    <property type="protein sequence ID" value="CAI8022890.1"/>
    <property type="molecule type" value="Genomic_DNA"/>
</dbReference>
<evidence type="ECO:0000259" key="7">
    <source>
        <dbReference type="Pfam" id="PF00557"/>
    </source>
</evidence>
<dbReference type="HAMAP" id="MF_01974">
    <property type="entry name" value="MetAP_1"/>
    <property type="match status" value="1"/>
</dbReference>
<feature type="binding site" evidence="5">
    <location>
        <position position="208"/>
    </location>
    <ligand>
        <name>a divalent metal cation</name>
        <dbReference type="ChEBI" id="CHEBI:60240"/>
        <label>1</label>
    </ligand>
</feature>
<feature type="binding site" evidence="5">
    <location>
        <position position="81"/>
    </location>
    <ligand>
        <name>a divalent metal cation</name>
        <dbReference type="ChEBI" id="CHEBI:60240"/>
        <label>2</label>
        <note>catalytic</note>
    </ligand>
</feature>
<dbReference type="NCBIfam" id="TIGR00500">
    <property type="entry name" value="met_pdase_I"/>
    <property type="match status" value="1"/>
</dbReference>
<comment type="cofactor">
    <cofactor evidence="5">
        <name>Co(2+)</name>
        <dbReference type="ChEBI" id="CHEBI:48828"/>
    </cofactor>
    <cofactor evidence="5">
        <name>Zn(2+)</name>
        <dbReference type="ChEBI" id="CHEBI:29105"/>
    </cofactor>
    <cofactor evidence="5">
        <name>Mn(2+)</name>
        <dbReference type="ChEBI" id="CHEBI:29035"/>
    </cofactor>
    <cofactor evidence="5">
        <name>Fe(2+)</name>
        <dbReference type="ChEBI" id="CHEBI:29033"/>
    </cofactor>
    <text evidence="5">Binds 2 divalent metal cations per subunit. Has a high-affinity and a low affinity metal-binding site. The true nature of the physiological cofactor is under debate. The enzyme is active with cobalt, zinc, manganese or divalent iron ions. Most likely, methionine aminopeptidases function as mononuclear Fe(2+)-metalloproteases under physiological conditions, and the catalytically relevant metal-binding site has been assigned to the histidine-containing high-affinity site.</text>
</comment>
<dbReference type="PRINTS" id="PR00599">
    <property type="entry name" value="MAPEPTIDASE"/>
</dbReference>
<evidence type="ECO:0000313" key="9">
    <source>
        <dbReference type="Proteomes" id="UP001174909"/>
    </source>
</evidence>
<evidence type="ECO:0000256" key="4">
    <source>
        <dbReference type="ARBA" id="ARBA00022801"/>
    </source>
</evidence>
<comment type="caution">
    <text evidence="8">The sequence shown here is derived from an EMBL/GenBank/DDBJ whole genome shotgun (WGS) entry which is preliminary data.</text>
</comment>
<evidence type="ECO:0000313" key="8">
    <source>
        <dbReference type="EMBL" id="CAI8022890.1"/>
    </source>
</evidence>
<comment type="function">
    <text evidence="6">Cotranslationally removes the N-terminal methionine from nascent proteins. The N-terminal methionine is often cleaved when the second residue in the primary sequence is small and uncharged (Met-Ala-, Cys, Gly, Pro, Ser, Thr, or Val).</text>
</comment>
<feature type="binding site" evidence="5">
    <location>
        <position position="81"/>
    </location>
    <ligand>
        <name>a divalent metal cation</name>
        <dbReference type="ChEBI" id="CHEBI:60240"/>
        <label>1</label>
    </ligand>
</feature>
<keyword evidence="4 5" id="KW-0378">Hydrolase</keyword>
<keyword evidence="2 5" id="KW-0645">Protease</keyword>
<dbReference type="PANTHER" id="PTHR43330">
    <property type="entry name" value="METHIONINE AMINOPEPTIDASE"/>
    <property type="match status" value="1"/>
</dbReference>
<dbReference type="PANTHER" id="PTHR43330:SF27">
    <property type="entry name" value="METHIONINE AMINOPEPTIDASE"/>
    <property type="match status" value="1"/>
</dbReference>
<keyword evidence="3 5" id="KW-0479">Metal-binding</keyword>
<evidence type="ECO:0000256" key="6">
    <source>
        <dbReference type="RuleBase" id="RU003653"/>
    </source>
</evidence>
<organism evidence="8 9">
    <name type="scientific">Geodia barretti</name>
    <name type="common">Barrett's horny sponge</name>
    <dbReference type="NCBI Taxonomy" id="519541"/>
    <lineage>
        <taxon>Eukaryota</taxon>
        <taxon>Metazoa</taxon>
        <taxon>Porifera</taxon>
        <taxon>Demospongiae</taxon>
        <taxon>Heteroscleromorpha</taxon>
        <taxon>Tetractinellida</taxon>
        <taxon>Astrophorina</taxon>
        <taxon>Geodiidae</taxon>
        <taxon>Geodia</taxon>
    </lineage>
</organism>
<feature type="binding site" evidence="5">
    <location>
        <position position="177"/>
    </location>
    <ligand>
        <name>a divalent metal cation</name>
        <dbReference type="ChEBI" id="CHEBI:60240"/>
        <label>2</label>
        <note>catalytic</note>
    </ligand>
</feature>
<feature type="binding site" evidence="5">
    <location>
        <position position="70"/>
    </location>
    <ligand>
        <name>a divalent metal cation</name>
        <dbReference type="ChEBI" id="CHEBI:60240"/>
        <label>1</label>
    </ligand>
</feature>
<dbReference type="GO" id="GO:0046872">
    <property type="term" value="F:metal ion binding"/>
    <property type="evidence" value="ECO:0007669"/>
    <property type="project" value="UniProtKB-UniRule"/>
</dbReference>
<dbReference type="InterPro" id="IPR000994">
    <property type="entry name" value="Pept_M24"/>
</dbReference>
<dbReference type="GO" id="GO:0006508">
    <property type="term" value="P:proteolysis"/>
    <property type="evidence" value="ECO:0007669"/>
    <property type="project" value="UniProtKB-KW"/>
</dbReference>
<dbReference type="Proteomes" id="UP001174909">
    <property type="component" value="Unassembled WGS sequence"/>
</dbReference>
<feature type="binding site" evidence="5">
    <location>
        <position position="144"/>
    </location>
    <ligand>
        <name>a divalent metal cation</name>
        <dbReference type="ChEBI" id="CHEBI:60240"/>
        <label>2</label>
        <note>catalytic</note>
    </ligand>
</feature>
<name>A0AA35S3R7_GEOBA</name>
<protein>
    <recommendedName>
        <fullName evidence="6">Methionine aminopeptidase</fullName>
        <ecNumber evidence="6">3.4.11.18</ecNumber>
    </recommendedName>
</protein>
<feature type="binding site" evidence="5">
    <location>
        <position position="208"/>
    </location>
    <ligand>
        <name>a divalent metal cation</name>
        <dbReference type="ChEBI" id="CHEBI:60240"/>
        <label>2</label>
        <note>catalytic</note>
    </ligand>
</feature>
<feature type="domain" description="Peptidase M24" evidence="7">
    <location>
        <begin position="2"/>
        <end position="213"/>
    </location>
</feature>
<dbReference type="CDD" id="cd01086">
    <property type="entry name" value="MetAP1"/>
    <property type="match status" value="1"/>
</dbReference>
<accession>A0AA35S3R7</accession>
<dbReference type="InterPro" id="IPR036005">
    <property type="entry name" value="Creatinase/aminopeptidase-like"/>
</dbReference>
<sequence length="229" mass="24216">MHPGVSTADLERISRDTIAEVNAISSFLGYQLPDHEPYPATICTSINDIVIHGIPDKSEVLQEGDIIGIDTAVSIDGYHGDNAYTFPVGDISLSAARLLNVTRSSLYDAIAEAKPGNRIGDISSKLQDGAESAGFSVLQNFSGHGIGRNLHEAPEVPCMGVAGRGLRLRPGMVLAIETMVNVGLSDVHILADGWSIATLDGTLSALFEHTVVILSDGPEILTGSSLWEI</sequence>
<reference evidence="8" key="1">
    <citation type="submission" date="2023-03" db="EMBL/GenBank/DDBJ databases">
        <authorList>
            <person name="Steffen K."/>
            <person name="Cardenas P."/>
        </authorList>
    </citation>
    <scope>NUCLEOTIDE SEQUENCE</scope>
</reference>
<evidence type="ECO:0000256" key="2">
    <source>
        <dbReference type="ARBA" id="ARBA00022670"/>
    </source>
</evidence>
<dbReference type="InterPro" id="IPR001714">
    <property type="entry name" value="Pept_M24_MAP"/>
</dbReference>
<dbReference type="GO" id="GO:0005829">
    <property type="term" value="C:cytosol"/>
    <property type="evidence" value="ECO:0007669"/>
    <property type="project" value="TreeGrafter"/>
</dbReference>